<keyword evidence="8 10" id="KW-0456">Lyase</keyword>
<dbReference type="InterPro" id="IPR010084">
    <property type="entry name" value="FabZ"/>
</dbReference>
<comment type="function">
    <text evidence="9 10">Involved in unsaturated fatty acids biosynthesis. Catalyzes the dehydration of short chain beta-hydroxyacyl-ACPs and long chain saturated and unsaturated beta-hydroxyacyl-ACPs.</text>
</comment>
<evidence type="ECO:0000256" key="8">
    <source>
        <dbReference type="ARBA" id="ARBA00023239"/>
    </source>
</evidence>
<dbReference type="CDD" id="cd01288">
    <property type="entry name" value="FabZ"/>
    <property type="match status" value="1"/>
</dbReference>
<feature type="region of interest" description="Disordered" evidence="11">
    <location>
        <begin position="1"/>
        <end position="60"/>
    </location>
</feature>
<dbReference type="PANTHER" id="PTHR30272:SF1">
    <property type="entry name" value="3-HYDROXYACYL-[ACYL-CARRIER-PROTEIN] DEHYDRATASE"/>
    <property type="match status" value="1"/>
</dbReference>
<keyword evidence="4 10" id="KW-0963">Cytoplasm</keyword>
<protein>
    <recommendedName>
        <fullName evidence="10">3-hydroxyacyl-[acyl-carrier-protein] dehydratase FabZ</fullName>
        <ecNumber evidence="10">4.2.1.59</ecNumber>
    </recommendedName>
    <alternativeName>
        <fullName evidence="10">(3R)-hydroxymyristoyl-[acyl-carrier-protein] dehydratase</fullName>
        <shortName evidence="10">(3R)-hydroxymyristoyl-ACP dehydrase</shortName>
    </alternativeName>
    <alternativeName>
        <fullName evidence="10">Beta-hydroxyacyl-ACP dehydratase</fullName>
    </alternativeName>
</protein>
<evidence type="ECO:0000256" key="7">
    <source>
        <dbReference type="ARBA" id="ARBA00023098"/>
    </source>
</evidence>
<proteinExistence type="inferred from homology"/>
<comment type="caution">
    <text evidence="12">The sequence shown here is derived from an EMBL/GenBank/DDBJ whole genome shotgun (WGS) entry which is preliminary data.</text>
</comment>
<evidence type="ECO:0000256" key="4">
    <source>
        <dbReference type="ARBA" id="ARBA00022490"/>
    </source>
</evidence>
<dbReference type="SUPFAM" id="SSF54637">
    <property type="entry name" value="Thioesterase/thiol ester dehydrase-isomerase"/>
    <property type="match status" value="1"/>
</dbReference>
<comment type="subcellular location">
    <subcellularLocation>
        <location evidence="2 10">Cytoplasm</location>
    </subcellularLocation>
</comment>
<keyword evidence="7 10" id="KW-0443">Lipid metabolism</keyword>
<gene>
    <name evidence="10" type="primary">fabZ</name>
    <name evidence="12" type="ORF">J2Z28_006373</name>
</gene>
<name>A0ABS4S4S7_PAEXY</name>
<dbReference type="Proteomes" id="UP000810207">
    <property type="component" value="Unassembled WGS sequence"/>
</dbReference>
<reference evidence="12 13" key="1">
    <citation type="submission" date="2021-03" db="EMBL/GenBank/DDBJ databases">
        <title>Genomic Encyclopedia of Type Strains, Phase IV (KMG-IV): sequencing the most valuable type-strain genomes for metagenomic binning, comparative biology and taxonomic classification.</title>
        <authorList>
            <person name="Goeker M."/>
        </authorList>
    </citation>
    <scope>NUCLEOTIDE SEQUENCE [LARGE SCALE GENOMIC DNA]</scope>
    <source>
        <strain evidence="12 13">DSM 21292</strain>
    </source>
</reference>
<evidence type="ECO:0000313" key="13">
    <source>
        <dbReference type="Proteomes" id="UP000810207"/>
    </source>
</evidence>
<comment type="similarity">
    <text evidence="3 10">Belongs to the thioester dehydratase family. FabZ subfamily.</text>
</comment>
<dbReference type="InterPro" id="IPR013114">
    <property type="entry name" value="FabA_FabZ"/>
</dbReference>
<dbReference type="EC" id="4.2.1.59" evidence="10"/>
<dbReference type="Gene3D" id="3.10.129.10">
    <property type="entry name" value="Hotdog Thioesterase"/>
    <property type="match status" value="1"/>
</dbReference>
<comment type="catalytic activity">
    <reaction evidence="1 10">
        <text>a (3R)-hydroxyacyl-[ACP] = a (2E)-enoyl-[ACP] + H2O</text>
        <dbReference type="Rhea" id="RHEA:13097"/>
        <dbReference type="Rhea" id="RHEA-COMP:9925"/>
        <dbReference type="Rhea" id="RHEA-COMP:9945"/>
        <dbReference type="ChEBI" id="CHEBI:15377"/>
        <dbReference type="ChEBI" id="CHEBI:78784"/>
        <dbReference type="ChEBI" id="CHEBI:78827"/>
        <dbReference type="EC" id="4.2.1.59"/>
    </reaction>
</comment>
<keyword evidence="5 10" id="KW-0444">Lipid biosynthesis</keyword>
<dbReference type="EMBL" id="JAGIKV010000047">
    <property type="protein sequence ID" value="MBP2249671.1"/>
    <property type="molecule type" value="Genomic_DNA"/>
</dbReference>
<evidence type="ECO:0000256" key="2">
    <source>
        <dbReference type="ARBA" id="ARBA00004496"/>
    </source>
</evidence>
<dbReference type="NCBIfam" id="NF000582">
    <property type="entry name" value="PRK00006.1"/>
    <property type="match status" value="1"/>
</dbReference>
<sequence>MQHRSKWRERNRSEEAKRSPLSPNFDLSEVDQKNSETTAIRGTIRNRNDHRSAKSQSMMKKAHINIPRGDYTVLDIKQIQEIIPHRPPFLLVDKILEIEDGKRAVGLKNVTINEPFFIGHFPEYPVMPGVLITEALAQVGAVAILNMEGNKGKIGFLAGLDNFRFRGQVVPGDTLILEVEITRLKGSIGKGKATARVNDKVVAEGEIMFALSDPS</sequence>
<evidence type="ECO:0000256" key="11">
    <source>
        <dbReference type="SAM" id="MobiDB-lite"/>
    </source>
</evidence>
<dbReference type="NCBIfam" id="TIGR01750">
    <property type="entry name" value="fabZ"/>
    <property type="match status" value="1"/>
</dbReference>
<evidence type="ECO:0000256" key="1">
    <source>
        <dbReference type="ARBA" id="ARBA00001055"/>
    </source>
</evidence>
<dbReference type="PANTHER" id="PTHR30272">
    <property type="entry name" value="3-HYDROXYACYL-[ACYL-CARRIER-PROTEIN] DEHYDRATASE"/>
    <property type="match status" value="1"/>
</dbReference>
<dbReference type="InterPro" id="IPR029069">
    <property type="entry name" value="HotDog_dom_sf"/>
</dbReference>
<evidence type="ECO:0000256" key="10">
    <source>
        <dbReference type="HAMAP-Rule" id="MF_00406"/>
    </source>
</evidence>
<feature type="active site" evidence="10">
    <location>
        <position position="120"/>
    </location>
</feature>
<keyword evidence="6 10" id="KW-0441">Lipid A biosynthesis</keyword>
<evidence type="ECO:0000256" key="5">
    <source>
        <dbReference type="ARBA" id="ARBA00022516"/>
    </source>
</evidence>
<dbReference type="HAMAP" id="MF_00406">
    <property type="entry name" value="FabZ"/>
    <property type="match status" value="1"/>
</dbReference>
<organism evidence="12 13">
    <name type="scientific">Paenibacillus xylanexedens</name>
    <dbReference type="NCBI Taxonomy" id="528191"/>
    <lineage>
        <taxon>Bacteria</taxon>
        <taxon>Bacillati</taxon>
        <taxon>Bacillota</taxon>
        <taxon>Bacilli</taxon>
        <taxon>Bacillales</taxon>
        <taxon>Paenibacillaceae</taxon>
        <taxon>Paenibacillus</taxon>
    </lineage>
</organism>
<evidence type="ECO:0000256" key="3">
    <source>
        <dbReference type="ARBA" id="ARBA00009174"/>
    </source>
</evidence>
<dbReference type="GO" id="GO:0019171">
    <property type="term" value="F:(3R)-hydroxyacyl-[acyl-carrier-protein] dehydratase activity"/>
    <property type="evidence" value="ECO:0007669"/>
    <property type="project" value="UniProtKB-EC"/>
</dbReference>
<feature type="compositionally biased region" description="Basic and acidic residues" evidence="11">
    <location>
        <begin position="8"/>
        <end position="18"/>
    </location>
</feature>
<evidence type="ECO:0000313" key="12">
    <source>
        <dbReference type="EMBL" id="MBP2249671.1"/>
    </source>
</evidence>
<dbReference type="Pfam" id="PF07977">
    <property type="entry name" value="FabA"/>
    <property type="match status" value="1"/>
</dbReference>
<evidence type="ECO:0000256" key="9">
    <source>
        <dbReference type="ARBA" id="ARBA00025049"/>
    </source>
</evidence>
<keyword evidence="13" id="KW-1185">Reference proteome</keyword>
<accession>A0ABS4S4S7</accession>
<evidence type="ECO:0000256" key="6">
    <source>
        <dbReference type="ARBA" id="ARBA00022556"/>
    </source>
</evidence>